<feature type="region of interest" description="Disordered" evidence="17">
    <location>
        <begin position="1"/>
        <end position="34"/>
    </location>
</feature>
<evidence type="ECO:0000256" key="15">
    <source>
        <dbReference type="ARBA" id="ARBA00044810"/>
    </source>
</evidence>
<evidence type="ECO:0000256" key="13">
    <source>
        <dbReference type="ARBA" id="ARBA00034808"/>
    </source>
</evidence>
<proteinExistence type="inferred from homology"/>
<dbReference type="GO" id="GO:0006289">
    <property type="term" value="P:nucleotide-excision repair"/>
    <property type="evidence" value="ECO:0007669"/>
    <property type="project" value="InterPro"/>
</dbReference>
<evidence type="ECO:0000256" key="3">
    <source>
        <dbReference type="ARBA" id="ARBA00022741"/>
    </source>
</evidence>
<evidence type="ECO:0000256" key="5">
    <source>
        <dbReference type="ARBA" id="ARBA00022801"/>
    </source>
</evidence>
<keyword evidence="7" id="KW-0067">ATP-binding</keyword>
<keyword evidence="23" id="KW-1185">Reference proteome</keyword>
<evidence type="ECO:0000256" key="11">
    <source>
        <dbReference type="ARBA" id="ARBA00023242"/>
    </source>
</evidence>
<dbReference type="PRINTS" id="PR00851">
    <property type="entry name" value="XRODRMPGMNTB"/>
</dbReference>
<dbReference type="PANTHER" id="PTHR11274:SF0">
    <property type="entry name" value="GENERAL TRANSCRIPTION AND DNA REPAIR FACTOR IIH HELICASE SUBUNIT XPB"/>
    <property type="match status" value="1"/>
</dbReference>
<feature type="domain" description="Helicase C-terminal" evidence="19">
    <location>
        <begin position="420"/>
        <end position="578"/>
    </location>
</feature>
<dbReference type="EMBL" id="CAJNOL010002106">
    <property type="protein sequence ID" value="CAF1462514.1"/>
    <property type="molecule type" value="Genomic_DNA"/>
</dbReference>
<evidence type="ECO:0000256" key="4">
    <source>
        <dbReference type="ARBA" id="ARBA00022763"/>
    </source>
</evidence>
<dbReference type="GO" id="GO:0003677">
    <property type="term" value="F:DNA binding"/>
    <property type="evidence" value="ECO:0007669"/>
    <property type="project" value="UniProtKB-KW"/>
</dbReference>
<feature type="compositionally biased region" description="Basic and acidic residues" evidence="17">
    <location>
        <begin position="21"/>
        <end position="33"/>
    </location>
</feature>
<keyword evidence="6" id="KW-0347">Helicase</keyword>
<evidence type="ECO:0000259" key="19">
    <source>
        <dbReference type="PROSITE" id="PS51194"/>
    </source>
</evidence>
<protein>
    <recommendedName>
        <fullName evidence="14">General transcription and DNA repair factor IIH helicase/translocase subunit XPB</fullName>
        <ecNumber evidence="13">5.6.2.4</ecNumber>
    </recommendedName>
    <alternativeName>
        <fullName evidence="15">DNA 3'-5' helicase/translocase XPB</fullName>
    </alternativeName>
</protein>
<dbReference type="GO" id="GO:0005675">
    <property type="term" value="C:transcription factor TFIIH holo complex"/>
    <property type="evidence" value="ECO:0007669"/>
    <property type="project" value="TreeGrafter"/>
</dbReference>
<evidence type="ECO:0000256" key="9">
    <source>
        <dbReference type="ARBA" id="ARBA00023204"/>
    </source>
</evidence>
<dbReference type="PROSITE" id="PS51192">
    <property type="entry name" value="HELICASE_ATP_BIND_1"/>
    <property type="match status" value="1"/>
</dbReference>
<dbReference type="GO" id="GO:0097550">
    <property type="term" value="C:transcription preinitiation complex"/>
    <property type="evidence" value="ECO:0007669"/>
    <property type="project" value="TreeGrafter"/>
</dbReference>
<sequence>MSKRPKSCESKKQHSKLTKKITKEQQETNEKGLQEFSKTSIPSGIIDFIKLYTQNYGDVQLVLKHNRFFVQSSFHEVLRILLQDSQIQQCRLISTDKNINTTFMQKSSFIIQSTANSSIEPQTVVNASSTTNQDVDEDLKVSICDSFEVIPDKIELLRRRCQELNYPLLEEYDFRHDTDLKNLNIKLLPNTILRPYQEESLQKMFDEERARSGVIVLPCGAGKSLVGVAAACKINKSCLVVCNSNVSVQQWKEQFEKWSTADNSTIRLFTAENKNKPTHTCIYISTYQMIAPTDGRSVETSEIMKLLASHEWGLMLLDEVHTAPATSFRKILNFIHAHVKLGLTATLVREDDKITDLNFLIGPKLYEANWIELQNLGFIAKVHCGEIQCSMTPEFLLAYNNAANDVIKRRLSAINPNKFRICQYLIEYHEQRNDKIIVFCDDLFALQIYAQKLVKAIIYGEVSQSERILILQNFQRNPRINTIFISRVGDTSFDLPEANVIIQISSHGRSRRQEAQRLGRILRAKNTSTDENNAFFYSLVSQDTVEMRNQLKRKSFLIDQGYSYKIISEIVINENQFHFSTKDEQEQLLKIALAGPNQDEDKKIKKTSTTTASSRSKQPIHPLFRKYRR</sequence>
<comment type="catalytic activity">
    <reaction evidence="12">
        <text>Couples ATP hydrolysis with the unwinding of duplex DNA by translocating in the 3'-5' direction.</text>
        <dbReference type="EC" id="5.6.2.4"/>
    </reaction>
</comment>
<dbReference type="InterPro" id="IPR032438">
    <property type="entry name" value="ERCC3_RAD25_C"/>
</dbReference>
<evidence type="ECO:0000256" key="16">
    <source>
        <dbReference type="ARBA" id="ARBA00048988"/>
    </source>
</evidence>
<dbReference type="NCBIfam" id="TIGR00603">
    <property type="entry name" value="rad25"/>
    <property type="match status" value="1"/>
</dbReference>
<gene>
    <name evidence="21" type="ORF">JXQ802_LOCUS38252</name>
    <name evidence="20" type="ORF">PYM288_LOCUS24500</name>
</gene>
<dbReference type="InterPro" id="IPR001161">
    <property type="entry name" value="XPB/Ssl2"/>
</dbReference>
<evidence type="ECO:0000256" key="8">
    <source>
        <dbReference type="ARBA" id="ARBA00023125"/>
    </source>
</evidence>
<evidence type="ECO:0000313" key="22">
    <source>
        <dbReference type="Proteomes" id="UP000663854"/>
    </source>
</evidence>
<evidence type="ECO:0000313" key="21">
    <source>
        <dbReference type="EMBL" id="CAF1462514.1"/>
    </source>
</evidence>
<dbReference type="SMART" id="SM00490">
    <property type="entry name" value="HELICc"/>
    <property type="match status" value="1"/>
</dbReference>
<dbReference type="AlphaFoldDB" id="A0A814VXK5"/>
<evidence type="ECO:0000256" key="1">
    <source>
        <dbReference type="ARBA" id="ARBA00004123"/>
    </source>
</evidence>
<comment type="similarity">
    <text evidence="2">Belongs to the helicase family. RAD25/XPB subfamily.</text>
</comment>
<evidence type="ECO:0000256" key="2">
    <source>
        <dbReference type="ARBA" id="ARBA00006637"/>
    </source>
</evidence>
<dbReference type="InterPro" id="IPR006935">
    <property type="entry name" value="Helicase/UvrB_N"/>
</dbReference>
<keyword evidence="4" id="KW-0227">DNA damage</keyword>
<keyword evidence="9" id="KW-0234">DNA repair</keyword>
<evidence type="ECO:0000259" key="18">
    <source>
        <dbReference type="PROSITE" id="PS51192"/>
    </source>
</evidence>
<name>A0A814VXK5_9BILA</name>
<feature type="compositionally biased region" description="Basic and acidic residues" evidence="17">
    <location>
        <begin position="1"/>
        <end position="12"/>
    </location>
</feature>
<evidence type="ECO:0000256" key="7">
    <source>
        <dbReference type="ARBA" id="ARBA00022840"/>
    </source>
</evidence>
<accession>A0A814VXK5</accession>
<evidence type="ECO:0000313" key="23">
    <source>
        <dbReference type="Proteomes" id="UP000663870"/>
    </source>
</evidence>
<comment type="subcellular location">
    <subcellularLocation>
        <location evidence="1">Nucleus</location>
    </subcellularLocation>
</comment>
<dbReference type="Proteomes" id="UP000663854">
    <property type="component" value="Unassembled WGS sequence"/>
</dbReference>
<feature type="region of interest" description="Disordered" evidence="17">
    <location>
        <begin position="599"/>
        <end position="629"/>
    </location>
</feature>
<dbReference type="Pfam" id="PF13625">
    <property type="entry name" value="Helicase_C_3"/>
    <property type="match status" value="1"/>
</dbReference>
<dbReference type="Pfam" id="PF04851">
    <property type="entry name" value="ResIII"/>
    <property type="match status" value="1"/>
</dbReference>
<dbReference type="InterPro" id="IPR014001">
    <property type="entry name" value="Helicase_ATP-bd"/>
</dbReference>
<evidence type="ECO:0000313" key="20">
    <source>
        <dbReference type="EMBL" id="CAF1194048.1"/>
    </source>
</evidence>
<evidence type="ECO:0000256" key="14">
    <source>
        <dbReference type="ARBA" id="ARBA00044799"/>
    </source>
</evidence>
<dbReference type="Gene3D" id="3.40.50.300">
    <property type="entry name" value="P-loop containing nucleotide triphosphate hydrolases"/>
    <property type="match status" value="2"/>
</dbReference>
<dbReference type="EC" id="5.6.2.4" evidence="13"/>
<dbReference type="FunFam" id="3.40.50.300:FF:000117">
    <property type="entry name" value="Putative DNA repair helicase rad25"/>
    <property type="match status" value="1"/>
</dbReference>
<keyword evidence="3" id="KW-0547">Nucleotide-binding</keyword>
<dbReference type="GO" id="GO:0043138">
    <property type="term" value="F:3'-5' DNA helicase activity"/>
    <property type="evidence" value="ECO:0007669"/>
    <property type="project" value="UniProtKB-EC"/>
</dbReference>
<dbReference type="FunFam" id="3.40.50.300:FF:000077">
    <property type="entry name" value="Probable DNA repair helicase RAD25"/>
    <property type="match status" value="1"/>
</dbReference>
<dbReference type="InterPro" id="IPR050615">
    <property type="entry name" value="ATP-dep_DNA_Helicase"/>
</dbReference>
<evidence type="ECO:0000256" key="10">
    <source>
        <dbReference type="ARBA" id="ARBA00023235"/>
    </source>
</evidence>
<dbReference type="EMBL" id="CAJNOH010001239">
    <property type="protein sequence ID" value="CAF1194048.1"/>
    <property type="molecule type" value="Genomic_DNA"/>
</dbReference>
<dbReference type="GO" id="GO:0000112">
    <property type="term" value="C:nucleotide-excision repair factor 3 complex"/>
    <property type="evidence" value="ECO:0007669"/>
    <property type="project" value="TreeGrafter"/>
</dbReference>
<dbReference type="InterPro" id="IPR001650">
    <property type="entry name" value="Helicase_C-like"/>
</dbReference>
<dbReference type="InterPro" id="IPR027417">
    <property type="entry name" value="P-loop_NTPase"/>
</dbReference>
<dbReference type="CDD" id="cd18029">
    <property type="entry name" value="DEXHc_XPB"/>
    <property type="match status" value="1"/>
</dbReference>
<evidence type="ECO:0000256" key="6">
    <source>
        <dbReference type="ARBA" id="ARBA00022806"/>
    </source>
</evidence>
<dbReference type="SMART" id="SM00487">
    <property type="entry name" value="DEXDc"/>
    <property type="match status" value="1"/>
</dbReference>
<feature type="domain" description="Helicase ATP-binding" evidence="18">
    <location>
        <begin position="204"/>
        <end position="365"/>
    </location>
</feature>
<reference evidence="20" key="1">
    <citation type="submission" date="2021-02" db="EMBL/GenBank/DDBJ databases">
        <authorList>
            <person name="Nowell W R."/>
        </authorList>
    </citation>
    <scope>NUCLEOTIDE SEQUENCE</scope>
</reference>
<dbReference type="PANTHER" id="PTHR11274">
    <property type="entry name" value="RAD25/XP-B DNA REPAIR HELICASE"/>
    <property type="match status" value="1"/>
</dbReference>
<dbReference type="GO" id="GO:0006367">
    <property type="term" value="P:transcription initiation at RNA polymerase II promoter"/>
    <property type="evidence" value="ECO:0007669"/>
    <property type="project" value="InterPro"/>
</dbReference>
<keyword evidence="5" id="KW-0378">Hydrolase</keyword>
<dbReference type="PROSITE" id="PS51194">
    <property type="entry name" value="HELICASE_CTER"/>
    <property type="match status" value="1"/>
</dbReference>
<comment type="catalytic activity">
    <reaction evidence="16">
        <text>ATP + H2O = ADP + phosphate + H(+)</text>
        <dbReference type="Rhea" id="RHEA:13065"/>
        <dbReference type="ChEBI" id="CHEBI:15377"/>
        <dbReference type="ChEBI" id="CHEBI:15378"/>
        <dbReference type="ChEBI" id="CHEBI:30616"/>
        <dbReference type="ChEBI" id="CHEBI:43474"/>
        <dbReference type="ChEBI" id="CHEBI:456216"/>
        <dbReference type="EC" id="5.6.2.4"/>
    </reaction>
</comment>
<dbReference type="Pfam" id="PF16203">
    <property type="entry name" value="ERCC3_RAD25_C"/>
    <property type="match status" value="1"/>
</dbReference>
<evidence type="ECO:0000256" key="17">
    <source>
        <dbReference type="SAM" id="MobiDB-lite"/>
    </source>
</evidence>
<dbReference type="SUPFAM" id="SSF52540">
    <property type="entry name" value="P-loop containing nucleoside triphosphate hydrolases"/>
    <property type="match status" value="2"/>
</dbReference>
<keyword evidence="11" id="KW-0539">Nucleus</keyword>
<dbReference type="Proteomes" id="UP000663870">
    <property type="component" value="Unassembled WGS sequence"/>
</dbReference>
<keyword evidence="8" id="KW-0238">DNA-binding</keyword>
<dbReference type="CDD" id="cd18789">
    <property type="entry name" value="SF2_C_XPB"/>
    <property type="match status" value="1"/>
</dbReference>
<dbReference type="InterPro" id="IPR032830">
    <property type="entry name" value="XPB/Ssl2_N"/>
</dbReference>
<comment type="caution">
    <text evidence="20">The sequence shown here is derived from an EMBL/GenBank/DDBJ whole genome shotgun (WGS) entry which is preliminary data.</text>
</comment>
<dbReference type="GO" id="GO:0005524">
    <property type="term" value="F:ATP binding"/>
    <property type="evidence" value="ECO:0007669"/>
    <property type="project" value="UniProtKB-KW"/>
</dbReference>
<organism evidence="20 22">
    <name type="scientific">Rotaria sordida</name>
    <dbReference type="NCBI Taxonomy" id="392033"/>
    <lineage>
        <taxon>Eukaryota</taxon>
        <taxon>Metazoa</taxon>
        <taxon>Spiralia</taxon>
        <taxon>Gnathifera</taxon>
        <taxon>Rotifera</taxon>
        <taxon>Eurotatoria</taxon>
        <taxon>Bdelloidea</taxon>
        <taxon>Philodinida</taxon>
        <taxon>Philodinidae</taxon>
        <taxon>Rotaria</taxon>
    </lineage>
</organism>
<keyword evidence="10" id="KW-0413">Isomerase</keyword>
<evidence type="ECO:0000256" key="12">
    <source>
        <dbReference type="ARBA" id="ARBA00034617"/>
    </source>
</evidence>
<dbReference type="GO" id="GO:0016787">
    <property type="term" value="F:hydrolase activity"/>
    <property type="evidence" value="ECO:0007669"/>
    <property type="project" value="UniProtKB-KW"/>
</dbReference>
<feature type="compositionally biased region" description="Low complexity" evidence="17">
    <location>
        <begin position="607"/>
        <end position="617"/>
    </location>
</feature>